<reference evidence="2 3" key="1">
    <citation type="submission" date="2015-08" db="EMBL/GenBank/DDBJ databases">
        <title>Emmonsia species relationships and genome sequence.</title>
        <authorList>
            <person name="Cuomo C.A."/>
            <person name="Schwartz I.S."/>
            <person name="Kenyon C."/>
            <person name="De Hoog G.S."/>
            <person name="Govender N.P."/>
            <person name="Botha A."/>
            <person name="Moreno L."/>
            <person name="De Vries M."/>
            <person name="Munoz J.F."/>
            <person name="Stielow J.B."/>
        </authorList>
    </citation>
    <scope>NUCLEOTIDE SEQUENCE [LARGE SCALE GENOMIC DNA]</scope>
    <source>
        <strain evidence="2 3">EI222</strain>
    </source>
</reference>
<accession>A0A1J9NYH4</accession>
<name>A0A1J9NYH4_9EURO</name>
<comment type="caution">
    <text evidence="2">The sequence shown here is derived from an EMBL/GenBank/DDBJ whole genome shotgun (WGS) entry which is preliminary data.</text>
</comment>
<evidence type="ECO:0000256" key="1">
    <source>
        <dbReference type="SAM" id="MobiDB-lite"/>
    </source>
</evidence>
<organism evidence="2 3">
    <name type="scientific">Blastomyces percursus</name>
    <dbReference type="NCBI Taxonomy" id="1658174"/>
    <lineage>
        <taxon>Eukaryota</taxon>
        <taxon>Fungi</taxon>
        <taxon>Dikarya</taxon>
        <taxon>Ascomycota</taxon>
        <taxon>Pezizomycotina</taxon>
        <taxon>Eurotiomycetes</taxon>
        <taxon>Eurotiomycetidae</taxon>
        <taxon>Onygenales</taxon>
        <taxon>Ajellomycetaceae</taxon>
        <taxon>Blastomyces</taxon>
    </lineage>
</organism>
<protein>
    <submittedName>
        <fullName evidence="2">Uncharacterized protein</fullName>
    </submittedName>
</protein>
<dbReference type="STRING" id="1658174.A0A1J9NYH4"/>
<evidence type="ECO:0000313" key="3">
    <source>
        <dbReference type="Proteomes" id="UP000242791"/>
    </source>
</evidence>
<dbReference type="AlphaFoldDB" id="A0A1J9NYH4"/>
<feature type="region of interest" description="Disordered" evidence="1">
    <location>
        <begin position="209"/>
        <end position="259"/>
    </location>
</feature>
<dbReference type="InterPro" id="IPR021109">
    <property type="entry name" value="Peptidase_aspartic_dom_sf"/>
</dbReference>
<gene>
    <name evidence="2" type="ORF">ACJ73_10158</name>
</gene>
<dbReference type="Gene3D" id="2.40.70.10">
    <property type="entry name" value="Acid Proteases"/>
    <property type="match status" value="1"/>
</dbReference>
<feature type="compositionally biased region" description="Acidic residues" evidence="1">
    <location>
        <begin position="230"/>
        <end position="252"/>
    </location>
</feature>
<dbReference type="OrthoDB" id="4774312at2759"/>
<dbReference type="Proteomes" id="UP000242791">
    <property type="component" value="Unassembled WGS sequence"/>
</dbReference>
<feature type="compositionally biased region" description="Basic and acidic residues" evidence="1">
    <location>
        <begin position="213"/>
        <end position="226"/>
    </location>
</feature>
<sequence>MTRETDRRRKRTGRQSLFEEGPAVSSQAVSIAADVNTRLLSQLKPDDKAFRFPAQIKIAGKIFELPRAVTQADQGSELNLVSEGFLRTYWIPKKPLSDIGYQGMSMKTATKVESLLHFWAEIEIAVQGIWRKVPFFVSTSSKKTTVSSNDLLLGIPWLFDVNARLDIRKGVMVIGDVDRGEERVIVQGPELVYAQGTKILMLPPRLTSSLRTPHKEKDFEQSREEPLNVESEEEDDYIEEDYEDSSDEEEESNSSQKDF</sequence>
<dbReference type="VEuPathDB" id="FungiDB:ACJ73_10158"/>
<evidence type="ECO:0000313" key="2">
    <source>
        <dbReference type="EMBL" id="OJD09665.1"/>
    </source>
</evidence>
<dbReference type="EMBL" id="LGTZ01003452">
    <property type="protein sequence ID" value="OJD09665.1"/>
    <property type="molecule type" value="Genomic_DNA"/>
</dbReference>
<dbReference type="CDD" id="cd00303">
    <property type="entry name" value="retropepsin_like"/>
    <property type="match status" value="1"/>
</dbReference>
<keyword evidence="3" id="KW-1185">Reference proteome</keyword>
<proteinExistence type="predicted"/>